<dbReference type="PANTHER" id="PTHR33112">
    <property type="entry name" value="DOMAIN PROTEIN, PUTATIVE-RELATED"/>
    <property type="match status" value="1"/>
</dbReference>
<protein>
    <recommendedName>
        <fullName evidence="2">Heterokaryon incompatibility domain-containing protein</fullName>
    </recommendedName>
</protein>
<organism evidence="3 4">
    <name type="scientific">Cercospora beticola</name>
    <name type="common">Sugarbeet leaf spot fungus</name>
    <dbReference type="NCBI Taxonomy" id="122368"/>
    <lineage>
        <taxon>Eukaryota</taxon>
        <taxon>Fungi</taxon>
        <taxon>Dikarya</taxon>
        <taxon>Ascomycota</taxon>
        <taxon>Pezizomycotina</taxon>
        <taxon>Dothideomycetes</taxon>
        <taxon>Dothideomycetidae</taxon>
        <taxon>Mycosphaerellales</taxon>
        <taxon>Mycosphaerellaceae</taxon>
        <taxon>Cercospora</taxon>
    </lineage>
</organism>
<reference evidence="3 4" key="1">
    <citation type="submission" date="2023-09" db="EMBL/GenBank/DDBJ databases">
        <title>Complete-Gapless Cercospora beticola genome.</title>
        <authorList>
            <person name="Wyatt N.A."/>
            <person name="Spanner R.E."/>
            <person name="Bolton M.D."/>
        </authorList>
    </citation>
    <scope>NUCLEOTIDE SEQUENCE [LARGE SCALE GENOMIC DNA]</scope>
    <source>
        <strain evidence="3">Cb09-40</strain>
    </source>
</reference>
<evidence type="ECO:0000313" key="4">
    <source>
        <dbReference type="Proteomes" id="UP001302367"/>
    </source>
</evidence>
<sequence>MCLSHPQCCRTASGASSVHPQNAKLPSRCVDVSGEVPRLEPTAGKFGAYVALSHRWNAGTEESKTTTANIDQRYSERGLGWQPQIFRDAMRITKSLGIRYIWMDSLCIIQSGDAGADWLQEASLMARYYQQAILTISAPGSTPSRSILTRRAHDPFRSLLRMPYRNSKGTVQGSFYLYQPCTRSSQLYAKHVRQSELLSRGWIFQEWFLSRRIIYYTPQELFFECNTDDPKSERQQSMTATHEHDLSSRIRSRSSGFEQWYRLVELYSNTKLTRPEQDRIIALSGIAHEFREGLKVSVSSERFLLGYAAGLWTADTHRGLLWQSSSQDGNICSCDAPSWSWATHMDGVTWLPRAVRTTKHLEVISFTNALGSHVLSEMAPHRTVSDRDDPEDPSTKDTIGKDLMSASGSLTIKAKLNWVYIDNNLEYPNHDGSGIRKVLDYTTVETLARETGVDLPEDYTEWNSNPLCQRAGDWRFICSISQQVIIGGWALFENSDARLSNQLERYGGFTIRALHVSTRHRIAPGGRSFSTKLYMYNDVYDVLFVEQLGEGVFRRVGIGRVMSKQIEREFDGVEEEILMLV</sequence>
<evidence type="ECO:0000313" key="3">
    <source>
        <dbReference type="EMBL" id="WPA97827.1"/>
    </source>
</evidence>
<dbReference type="RefSeq" id="XP_065458328.1">
    <property type="nucleotide sequence ID" value="XM_065602256.1"/>
</dbReference>
<proteinExistence type="predicted"/>
<dbReference type="InterPro" id="IPR010730">
    <property type="entry name" value="HET"/>
</dbReference>
<dbReference type="EMBL" id="CP134185">
    <property type="protein sequence ID" value="WPA97827.1"/>
    <property type="molecule type" value="Genomic_DNA"/>
</dbReference>
<name>A0ABZ0NE65_CERBT</name>
<dbReference type="Pfam" id="PF06985">
    <property type="entry name" value="HET"/>
    <property type="match status" value="1"/>
</dbReference>
<evidence type="ECO:0000256" key="1">
    <source>
        <dbReference type="SAM" id="MobiDB-lite"/>
    </source>
</evidence>
<dbReference type="Proteomes" id="UP001302367">
    <property type="component" value="Chromosome 2"/>
</dbReference>
<gene>
    <name evidence="3" type="ORF">RHO25_002438</name>
</gene>
<accession>A0ABZ0NE65</accession>
<keyword evidence="4" id="KW-1185">Reference proteome</keyword>
<feature type="domain" description="Heterokaryon incompatibility" evidence="2">
    <location>
        <begin position="49"/>
        <end position="206"/>
    </location>
</feature>
<dbReference type="GeneID" id="90643859"/>
<dbReference type="PANTHER" id="PTHR33112:SF10">
    <property type="entry name" value="TOL"/>
    <property type="match status" value="1"/>
</dbReference>
<feature type="region of interest" description="Disordered" evidence="1">
    <location>
        <begin position="378"/>
        <end position="402"/>
    </location>
</feature>
<feature type="compositionally biased region" description="Basic and acidic residues" evidence="1">
    <location>
        <begin position="379"/>
        <end position="400"/>
    </location>
</feature>
<evidence type="ECO:0000259" key="2">
    <source>
        <dbReference type="Pfam" id="PF06985"/>
    </source>
</evidence>